<keyword evidence="11 15" id="KW-0460">Magnesium</keyword>
<evidence type="ECO:0000256" key="7">
    <source>
        <dbReference type="ARBA" id="ARBA00022723"/>
    </source>
</evidence>
<evidence type="ECO:0000256" key="11">
    <source>
        <dbReference type="ARBA" id="ARBA00022842"/>
    </source>
</evidence>
<dbReference type="UniPathway" id="UPA00109">
    <property type="reaction ID" value="UER00188"/>
</dbReference>
<dbReference type="InterPro" id="IPR011037">
    <property type="entry name" value="Pyrv_Knase-like_insert_dom_sf"/>
</dbReference>
<dbReference type="InterPro" id="IPR015795">
    <property type="entry name" value="Pyrv_Knase_C"/>
</dbReference>
<dbReference type="AlphaFoldDB" id="A0A2T9Z073"/>
<keyword evidence="9 15" id="KW-0418">Kinase</keyword>
<keyword evidence="12 15" id="KW-0324">Glycolysis</keyword>
<dbReference type="Proteomes" id="UP000245699">
    <property type="component" value="Unassembled WGS sequence"/>
</dbReference>
<evidence type="ECO:0000256" key="12">
    <source>
        <dbReference type="ARBA" id="ARBA00023152"/>
    </source>
</evidence>
<evidence type="ECO:0000256" key="4">
    <source>
        <dbReference type="ARBA" id="ARBA00008663"/>
    </source>
</evidence>
<evidence type="ECO:0000256" key="8">
    <source>
        <dbReference type="ARBA" id="ARBA00022741"/>
    </source>
</evidence>
<evidence type="ECO:0000256" key="3">
    <source>
        <dbReference type="ARBA" id="ARBA00004997"/>
    </source>
</evidence>
<evidence type="ECO:0000259" key="16">
    <source>
        <dbReference type="Pfam" id="PF00224"/>
    </source>
</evidence>
<comment type="catalytic activity">
    <reaction evidence="14 15">
        <text>pyruvate + ATP = phosphoenolpyruvate + ADP + H(+)</text>
        <dbReference type="Rhea" id="RHEA:18157"/>
        <dbReference type="ChEBI" id="CHEBI:15361"/>
        <dbReference type="ChEBI" id="CHEBI:15378"/>
        <dbReference type="ChEBI" id="CHEBI:30616"/>
        <dbReference type="ChEBI" id="CHEBI:58702"/>
        <dbReference type="ChEBI" id="CHEBI:456216"/>
        <dbReference type="EC" id="2.7.1.40"/>
    </reaction>
</comment>
<organism evidence="18 19">
    <name type="scientific">Furculomyces boomerangus</name>
    <dbReference type="NCBI Taxonomy" id="61424"/>
    <lineage>
        <taxon>Eukaryota</taxon>
        <taxon>Fungi</taxon>
        <taxon>Fungi incertae sedis</taxon>
        <taxon>Zoopagomycota</taxon>
        <taxon>Kickxellomycotina</taxon>
        <taxon>Harpellomycetes</taxon>
        <taxon>Harpellales</taxon>
        <taxon>Harpellaceae</taxon>
        <taxon>Furculomyces</taxon>
    </lineage>
</organism>
<dbReference type="Pfam" id="PF02887">
    <property type="entry name" value="PK_C"/>
    <property type="match status" value="1"/>
</dbReference>
<evidence type="ECO:0000256" key="1">
    <source>
        <dbReference type="ARBA" id="ARBA00001946"/>
    </source>
</evidence>
<dbReference type="FunFam" id="3.20.20.60:FF:000001">
    <property type="entry name" value="Pyruvate kinase"/>
    <property type="match status" value="1"/>
</dbReference>
<evidence type="ECO:0000256" key="5">
    <source>
        <dbReference type="ARBA" id="ARBA00012142"/>
    </source>
</evidence>
<evidence type="ECO:0000256" key="15">
    <source>
        <dbReference type="RuleBase" id="RU000504"/>
    </source>
</evidence>
<evidence type="ECO:0000259" key="17">
    <source>
        <dbReference type="Pfam" id="PF02887"/>
    </source>
</evidence>
<gene>
    <name evidence="18" type="ORF">BB559_001840</name>
</gene>
<dbReference type="InterPro" id="IPR001697">
    <property type="entry name" value="Pyr_Knase"/>
</dbReference>
<dbReference type="EC" id="2.7.1.40" evidence="5 15"/>
<protein>
    <recommendedName>
        <fullName evidence="5 15">Pyruvate kinase</fullName>
        <ecNumber evidence="5 15">2.7.1.40</ecNumber>
    </recommendedName>
</protein>
<evidence type="ECO:0000256" key="13">
    <source>
        <dbReference type="ARBA" id="ARBA00023317"/>
    </source>
</evidence>
<evidence type="ECO:0000313" key="19">
    <source>
        <dbReference type="Proteomes" id="UP000245699"/>
    </source>
</evidence>
<evidence type="ECO:0000256" key="9">
    <source>
        <dbReference type="ARBA" id="ARBA00022777"/>
    </source>
</evidence>
<comment type="pathway">
    <text evidence="3 15">Carbohydrate degradation; glycolysis; pyruvate from D-glyceraldehyde 3-phosphate: step 5/5.</text>
</comment>
<dbReference type="CDD" id="cd00288">
    <property type="entry name" value="Pyruvate_Kinase"/>
    <property type="match status" value="1"/>
</dbReference>
<dbReference type="InterPro" id="IPR018209">
    <property type="entry name" value="Pyrv_Knase_AS"/>
</dbReference>
<name>A0A2T9Z073_9FUNG</name>
<dbReference type="InterPro" id="IPR015806">
    <property type="entry name" value="Pyrv_Knase_insert_dom_sf"/>
</dbReference>
<dbReference type="GO" id="GO:0000287">
    <property type="term" value="F:magnesium ion binding"/>
    <property type="evidence" value="ECO:0007669"/>
    <property type="project" value="InterPro"/>
</dbReference>
<dbReference type="GO" id="GO:0005524">
    <property type="term" value="F:ATP binding"/>
    <property type="evidence" value="ECO:0007669"/>
    <property type="project" value="UniProtKB-KW"/>
</dbReference>
<dbReference type="NCBIfam" id="TIGR01064">
    <property type="entry name" value="pyruv_kin"/>
    <property type="match status" value="1"/>
</dbReference>
<comment type="cofactor">
    <cofactor evidence="1">
        <name>Mg(2+)</name>
        <dbReference type="ChEBI" id="CHEBI:18420"/>
    </cofactor>
</comment>
<dbReference type="GO" id="GO:0004743">
    <property type="term" value="F:pyruvate kinase activity"/>
    <property type="evidence" value="ECO:0007669"/>
    <property type="project" value="UniProtKB-EC"/>
</dbReference>
<dbReference type="SUPFAM" id="SSF52935">
    <property type="entry name" value="PK C-terminal domain-like"/>
    <property type="match status" value="1"/>
</dbReference>
<evidence type="ECO:0000256" key="2">
    <source>
        <dbReference type="ARBA" id="ARBA00001958"/>
    </source>
</evidence>
<feature type="domain" description="Pyruvate kinase C-terminal" evidence="17">
    <location>
        <begin position="403"/>
        <end position="532"/>
    </location>
</feature>
<dbReference type="SUPFAM" id="SSF51621">
    <property type="entry name" value="Phosphoenolpyruvate/pyruvate domain"/>
    <property type="match status" value="1"/>
</dbReference>
<comment type="caution">
    <text evidence="18">The sequence shown here is derived from an EMBL/GenBank/DDBJ whole genome shotgun (WGS) entry which is preliminary data.</text>
</comment>
<evidence type="ECO:0000256" key="10">
    <source>
        <dbReference type="ARBA" id="ARBA00022840"/>
    </source>
</evidence>
<keyword evidence="10" id="KW-0067">ATP-binding</keyword>
<dbReference type="NCBIfam" id="NF004978">
    <property type="entry name" value="PRK06354.1"/>
    <property type="match status" value="1"/>
</dbReference>
<dbReference type="GO" id="GO:0006950">
    <property type="term" value="P:response to stress"/>
    <property type="evidence" value="ECO:0007669"/>
    <property type="project" value="UniProtKB-ARBA"/>
</dbReference>
<keyword evidence="8" id="KW-0547">Nucleotide-binding</keyword>
<reference evidence="18 19" key="1">
    <citation type="journal article" date="2018" name="MBio">
        <title>Comparative Genomics Reveals the Core Gene Toolbox for the Fungus-Insect Symbiosis.</title>
        <authorList>
            <person name="Wang Y."/>
            <person name="Stata M."/>
            <person name="Wang W."/>
            <person name="Stajich J.E."/>
            <person name="White M.M."/>
            <person name="Moncalvo J.M."/>
        </authorList>
    </citation>
    <scope>NUCLEOTIDE SEQUENCE [LARGE SCALE GENOMIC DNA]</scope>
    <source>
        <strain evidence="18 19">AUS-77-4</strain>
    </source>
</reference>
<keyword evidence="7" id="KW-0479">Metal-binding</keyword>
<sequence length="534" mass="59264">MYVISRSITQTPDHHFLKMYRSNPKSRLIWNSELSTDAIPMVIRKSSIICTIGPATQSVDMLVKLMEAGMNIMRMNFSHGTHEYHSKTIENLRIAETKTHVPTVAIALDTKGPEIRTGNMRDGDVSFKTGHEMFFFMDEKYKNDGCLEHIHIDYQNLWKVVSPGSTIFIDDGNMEFEVLETKENCVKVRAVNSGVLSTHKGVNLPGANVDLPALSEKDIEDLHFGVEKGVDMIFASFIRKGQDIIDIRKVLGEKGKDIKIVAKIESTQGVDNFDEILKETDAVMIARGDLGIEIPPSRVFLAQKSMIAKCNISGKPVICATQMLESMTTNPRPTRAEVSDVANAIIDGADCVMLSGETAKGSYPIEAVQMMSRIAILAEAAVSHSSFFREIRDTLVASVSTTEATCSSAVDASFEQDSKLIICLTTSGESARLLSKYRPNAPILVLTRDDRVARNAHLSRGCYPIVYRVGKPEITSLDSFEMREKWQMDVDSRISFAIDHAISRGLCKKNDKIICIQGWRGGVGNTNTMRIMRA</sequence>
<dbReference type="GO" id="GO:0030955">
    <property type="term" value="F:potassium ion binding"/>
    <property type="evidence" value="ECO:0007669"/>
    <property type="project" value="InterPro"/>
</dbReference>
<accession>A0A2T9Z073</accession>
<dbReference type="Pfam" id="PF00224">
    <property type="entry name" value="PK"/>
    <property type="match status" value="1"/>
</dbReference>
<dbReference type="Gene3D" id="3.40.1380.20">
    <property type="entry name" value="Pyruvate kinase, C-terminal domain"/>
    <property type="match status" value="1"/>
</dbReference>
<dbReference type="Gene3D" id="3.20.20.60">
    <property type="entry name" value="Phosphoenolpyruvate-binding domains"/>
    <property type="match status" value="1"/>
</dbReference>
<evidence type="ECO:0000256" key="14">
    <source>
        <dbReference type="ARBA" id="ARBA00048152"/>
    </source>
</evidence>
<dbReference type="InterPro" id="IPR040442">
    <property type="entry name" value="Pyrv_kinase-like_dom_sf"/>
</dbReference>
<dbReference type="STRING" id="61424.A0A2T9Z073"/>
<proteinExistence type="inferred from homology"/>
<dbReference type="EMBL" id="MBFT01000092">
    <property type="protein sequence ID" value="PVU97998.1"/>
    <property type="molecule type" value="Genomic_DNA"/>
</dbReference>
<keyword evidence="19" id="KW-1185">Reference proteome</keyword>
<evidence type="ECO:0000313" key="18">
    <source>
        <dbReference type="EMBL" id="PVU97998.1"/>
    </source>
</evidence>
<dbReference type="OrthoDB" id="108365at2759"/>
<evidence type="ECO:0000256" key="6">
    <source>
        <dbReference type="ARBA" id="ARBA00022679"/>
    </source>
</evidence>
<comment type="similarity">
    <text evidence="4 15">Belongs to the pyruvate kinase family.</text>
</comment>
<dbReference type="NCBIfam" id="NF004491">
    <property type="entry name" value="PRK05826.1"/>
    <property type="match status" value="1"/>
</dbReference>
<dbReference type="PANTHER" id="PTHR11817">
    <property type="entry name" value="PYRUVATE KINASE"/>
    <property type="match status" value="1"/>
</dbReference>
<feature type="domain" description="Pyruvate kinase barrel" evidence="16">
    <location>
        <begin position="43"/>
        <end position="368"/>
    </location>
</feature>
<keyword evidence="13" id="KW-0670">Pyruvate</keyword>
<keyword evidence="6 15" id="KW-0808">Transferase</keyword>
<dbReference type="InterPro" id="IPR015813">
    <property type="entry name" value="Pyrv/PenolPyrv_kinase-like_dom"/>
</dbReference>
<dbReference type="Gene3D" id="2.40.33.10">
    <property type="entry name" value="PK beta-barrel domain-like"/>
    <property type="match status" value="1"/>
</dbReference>
<dbReference type="SUPFAM" id="SSF50800">
    <property type="entry name" value="PK beta-barrel domain-like"/>
    <property type="match status" value="1"/>
</dbReference>
<dbReference type="FunFam" id="2.40.33.10:FF:000001">
    <property type="entry name" value="Pyruvate kinase"/>
    <property type="match status" value="1"/>
</dbReference>
<dbReference type="PROSITE" id="PS00110">
    <property type="entry name" value="PYRUVATE_KINASE"/>
    <property type="match status" value="1"/>
</dbReference>
<dbReference type="InterPro" id="IPR015793">
    <property type="entry name" value="Pyrv_Knase_brl"/>
</dbReference>
<dbReference type="InterPro" id="IPR036918">
    <property type="entry name" value="Pyrv_Knase_C_sf"/>
</dbReference>
<dbReference type="GO" id="GO:0016301">
    <property type="term" value="F:kinase activity"/>
    <property type="evidence" value="ECO:0007669"/>
    <property type="project" value="UniProtKB-KW"/>
</dbReference>
<comment type="cofactor">
    <cofactor evidence="2">
        <name>K(+)</name>
        <dbReference type="ChEBI" id="CHEBI:29103"/>
    </cofactor>
</comment>
<dbReference type="PRINTS" id="PR01050">
    <property type="entry name" value="PYRUVTKNASE"/>
</dbReference>